<comment type="caution">
    <text evidence="3">The sequence shown here is derived from an EMBL/GenBank/DDBJ whole genome shotgun (WGS) entry which is preliminary data.</text>
</comment>
<gene>
    <name evidence="3" type="ORF">cyc_06332</name>
</gene>
<sequence length="387" mass="41963">MSFSFSIKKASNAPSTSDSAASRRAPNTAAQGTATGAATGTLAAFREALEAEGSAESEQQTAVVRPSLSFFSRKPNKKEQERTEELLKQDPKALAYDDIYEQVGSSSAKERQNKAQTRRTYLGYTEDIKDKIAKDGATADALAADAGATEGCSLSPLGGVKGEAGSEEGRRGPAARFIGKLLVQAQRRQLEREIIQERQVQKEREREGGAAEEVFVTAAYRARIEERLKVQQELERQEARDAARGKQKDLSAFHAYLLKSGAATRSEGDTCLAADHAPAAAEPTSPAVKRSETAASSVKTQSSAPQQHERQARRELDEEIKGEQLLDTSPGPSSISSKMPLTSDMVLPFKRAAEPKVQPVPEKLSNKALASARARYLNRKKLKTEEE</sequence>
<dbReference type="PANTHER" id="PTHR30060:SF0">
    <property type="entry name" value="COILED-COIL PROTEIN (DUF2040)-RELATED"/>
    <property type="match status" value="1"/>
</dbReference>
<proteinExistence type="inferred from homology"/>
<dbReference type="AlphaFoldDB" id="A0A1D3D022"/>
<dbReference type="VEuPathDB" id="ToxoDB:cyc_06332"/>
<dbReference type="OrthoDB" id="347590at2759"/>
<evidence type="ECO:0000256" key="1">
    <source>
        <dbReference type="ARBA" id="ARBA00010126"/>
    </source>
</evidence>
<dbReference type="EMBL" id="JROU02001319">
    <property type="protein sequence ID" value="OEH76810.1"/>
    <property type="molecule type" value="Genomic_DNA"/>
</dbReference>
<dbReference type="VEuPathDB" id="ToxoDB:LOC34622515"/>
<protein>
    <submittedName>
        <fullName evidence="3">Uncharacterized protein</fullName>
    </submittedName>
</protein>
<evidence type="ECO:0000256" key="2">
    <source>
        <dbReference type="ARBA" id="ARBA00023054"/>
    </source>
</evidence>
<comment type="similarity">
    <text evidence="1">Belongs to the NSRP1 family.</text>
</comment>
<dbReference type="Proteomes" id="UP000095192">
    <property type="component" value="Unassembled WGS sequence"/>
</dbReference>
<dbReference type="InterPro" id="IPR018612">
    <property type="entry name" value="NSRP1_N"/>
</dbReference>
<dbReference type="GO" id="GO:0000381">
    <property type="term" value="P:regulation of alternative mRNA splicing, via spliceosome"/>
    <property type="evidence" value="ECO:0007669"/>
    <property type="project" value="InterPro"/>
</dbReference>
<dbReference type="PANTHER" id="PTHR30060">
    <property type="entry name" value="INNER MEMBRANE PROTEIN"/>
    <property type="match status" value="1"/>
</dbReference>
<keyword evidence="4" id="KW-1185">Reference proteome</keyword>
<accession>A0A1D3D022</accession>
<evidence type="ECO:0000313" key="3">
    <source>
        <dbReference type="EMBL" id="OEH76810.1"/>
    </source>
</evidence>
<dbReference type="Pfam" id="PF09745">
    <property type="entry name" value="NSRP1_N"/>
    <property type="match status" value="1"/>
</dbReference>
<evidence type="ECO:0000313" key="4">
    <source>
        <dbReference type="Proteomes" id="UP000095192"/>
    </source>
</evidence>
<keyword evidence="2" id="KW-0175">Coiled coil</keyword>
<name>A0A1D3D022_9EIME</name>
<reference evidence="3 4" key="1">
    <citation type="journal article" date="2016" name="BMC Genomics">
        <title>Comparative genomics reveals Cyclospora cayetanensis possesses coccidia-like metabolism and invasion components but unique surface antigens.</title>
        <authorList>
            <person name="Liu S."/>
            <person name="Wang L."/>
            <person name="Zheng H."/>
            <person name="Xu Z."/>
            <person name="Roellig D.M."/>
            <person name="Li N."/>
            <person name="Frace M.A."/>
            <person name="Tang K."/>
            <person name="Arrowood M.J."/>
            <person name="Moss D.M."/>
            <person name="Zhang L."/>
            <person name="Feng Y."/>
            <person name="Xiao L."/>
        </authorList>
    </citation>
    <scope>NUCLEOTIDE SEQUENCE [LARGE SCALE GENOMIC DNA]</scope>
    <source>
        <strain evidence="3 4">CHN_HEN01</strain>
    </source>
</reference>
<organism evidence="3 4">
    <name type="scientific">Cyclospora cayetanensis</name>
    <dbReference type="NCBI Taxonomy" id="88456"/>
    <lineage>
        <taxon>Eukaryota</taxon>
        <taxon>Sar</taxon>
        <taxon>Alveolata</taxon>
        <taxon>Apicomplexa</taxon>
        <taxon>Conoidasida</taxon>
        <taxon>Coccidia</taxon>
        <taxon>Eucoccidiorida</taxon>
        <taxon>Eimeriorina</taxon>
        <taxon>Eimeriidae</taxon>
        <taxon>Cyclospora</taxon>
    </lineage>
</organism>
<dbReference type="GeneID" id="34622515"/>